<proteinExistence type="predicted"/>
<protein>
    <submittedName>
        <fullName evidence="1">Uncharacterized protein</fullName>
    </submittedName>
</protein>
<name>A0A644TX77_9ZZZZ</name>
<comment type="caution">
    <text evidence="1">The sequence shown here is derived from an EMBL/GenBank/DDBJ whole genome shotgun (WGS) entry which is preliminary data.</text>
</comment>
<evidence type="ECO:0000313" key="1">
    <source>
        <dbReference type="EMBL" id="MPL71594.1"/>
    </source>
</evidence>
<sequence>MIIIITIIQRRGSLEENKNFHSCRIEPADCRQLEDTDTLHSLMRKYPPSSNAQVFYCLFSRLGFTKRLQDEAGGKGRPAFRTQRYCRVRQAFVLSPPNLIFLHPKTPSSLTDHPLSAKSGGIIAPRGQGFISSHVDV</sequence>
<dbReference type="AlphaFoldDB" id="A0A644TX77"/>
<gene>
    <name evidence="1" type="ORF">SDC9_17371</name>
</gene>
<organism evidence="1">
    <name type="scientific">bioreactor metagenome</name>
    <dbReference type="NCBI Taxonomy" id="1076179"/>
    <lineage>
        <taxon>unclassified sequences</taxon>
        <taxon>metagenomes</taxon>
        <taxon>ecological metagenomes</taxon>
    </lineage>
</organism>
<dbReference type="EMBL" id="VSSQ01000060">
    <property type="protein sequence ID" value="MPL71594.1"/>
    <property type="molecule type" value="Genomic_DNA"/>
</dbReference>
<accession>A0A644TX77</accession>
<reference evidence="1" key="1">
    <citation type="submission" date="2019-08" db="EMBL/GenBank/DDBJ databases">
        <authorList>
            <person name="Kucharzyk K."/>
            <person name="Murdoch R.W."/>
            <person name="Higgins S."/>
            <person name="Loffler F."/>
        </authorList>
    </citation>
    <scope>NUCLEOTIDE SEQUENCE</scope>
</reference>